<dbReference type="Proteomes" id="UP000507470">
    <property type="component" value="Unassembled WGS sequence"/>
</dbReference>
<accession>A0A6J8CUS0</accession>
<evidence type="ECO:0000256" key="1">
    <source>
        <dbReference type="ARBA" id="ARBA00023127"/>
    </source>
</evidence>
<keyword evidence="1" id="KW-0195">Cyclin</keyword>
<evidence type="ECO:0000313" key="3">
    <source>
        <dbReference type="EMBL" id="CAC5400278.1"/>
    </source>
</evidence>
<dbReference type="PANTHER" id="PTHR10026">
    <property type="entry name" value="CYCLIN"/>
    <property type="match status" value="1"/>
</dbReference>
<evidence type="ECO:0000313" key="4">
    <source>
        <dbReference type="Proteomes" id="UP000507470"/>
    </source>
</evidence>
<dbReference type="SUPFAM" id="SSF47954">
    <property type="entry name" value="Cyclin-like"/>
    <property type="match status" value="1"/>
</dbReference>
<feature type="compositionally biased region" description="Polar residues" evidence="2">
    <location>
        <begin position="92"/>
        <end position="110"/>
    </location>
</feature>
<organism evidence="3 4">
    <name type="scientific">Mytilus coruscus</name>
    <name type="common">Sea mussel</name>
    <dbReference type="NCBI Taxonomy" id="42192"/>
    <lineage>
        <taxon>Eukaryota</taxon>
        <taxon>Metazoa</taxon>
        <taxon>Spiralia</taxon>
        <taxon>Lophotrochozoa</taxon>
        <taxon>Mollusca</taxon>
        <taxon>Bivalvia</taxon>
        <taxon>Autobranchia</taxon>
        <taxon>Pteriomorphia</taxon>
        <taxon>Mytilida</taxon>
        <taxon>Mytiloidea</taxon>
        <taxon>Mytilidae</taxon>
        <taxon>Mytilinae</taxon>
        <taxon>Mytilus</taxon>
    </lineage>
</organism>
<name>A0A6J8CUS0_MYTCO</name>
<dbReference type="InterPro" id="IPR036915">
    <property type="entry name" value="Cyclin-like_sf"/>
</dbReference>
<evidence type="ECO:0000256" key="2">
    <source>
        <dbReference type="SAM" id="MobiDB-lite"/>
    </source>
</evidence>
<dbReference type="OrthoDB" id="10264655at2759"/>
<reference evidence="3 4" key="1">
    <citation type="submission" date="2020-06" db="EMBL/GenBank/DDBJ databases">
        <authorList>
            <person name="Li R."/>
            <person name="Bekaert M."/>
        </authorList>
    </citation>
    <scope>NUCLEOTIDE SEQUENCE [LARGE SCALE GENOMIC DNA]</scope>
    <source>
        <strain evidence="4">wild</strain>
    </source>
</reference>
<sequence length="227" mass="26217">MNDSFMTNVFVRFLPESIACACIYLAARQLQIALPDRPSWYSIFNVREDDIQEICLTILRLYARQRPNVEELGAKVMEAKRIQMENKKKSKGMTSDYGTPNSTSRANSPKNLSHDDCLIIAINIHNHLISQLGRDDRPIIALDNHDYMIKQLGHDDPLIIALDNHDHMIKQLGHDDRLNIALNIHDNLITQFEHDDRLIIALNIHDHLITQFEHDDHLNIALIFMII</sequence>
<dbReference type="EMBL" id="CACVKT020006198">
    <property type="protein sequence ID" value="CAC5400278.1"/>
    <property type="molecule type" value="Genomic_DNA"/>
</dbReference>
<dbReference type="GO" id="GO:0006357">
    <property type="term" value="P:regulation of transcription by RNA polymerase II"/>
    <property type="evidence" value="ECO:0007669"/>
    <property type="project" value="InterPro"/>
</dbReference>
<proteinExistence type="predicted"/>
<protein>
    <submittedName>
        <fullName evidence="3">CCNL</fullName>
    </submittedName>
</protein>
<dbReference type="AlphaFoldDB" id="A0A6J8CUS0"/>
<keyword evidence="4" id="KW-1185">Reference proteome</keyword>
<dbReference type="Gene3D" id="1.10.472.10">
    <property type="entry name" value="Cyclin-like"/>
    <property type="match status" value="1"/>
</dbReference>
<gene>
    <name evidence="3" type="ORF">MCOR_34471</name>
</gene>
<feature type="region of interest" description="Disordered" evidence="2">
    <location>
        <begin position="83"/>
        <end position="110"/>
    </location>
</feature>
<dbReference type="GO" id="GO:0016538">
    <property type="term" value="F:cyclin-dependent protein serine/threonine kinase regulator activity"/>
    <property type="evidence" value="ECO:0007669"/>
    <property type="project" value="InterPro"/>
</dbReference>
<dbReference type="InterPro" id="IPR043198">
    <property type="entry name" value="Cyclin/Ssn8"/>
</dbReference>